<feature type="transmembrane region" description="Helical" evidence="6">
    <location>
        <begin position="178"/>
        <end position="197"/>
    </location>
</feature>
<dbReference type="Gene3D" id="1.20.1250.20">
    <property type="entry name" value="MFS general substrate transporter like domains"/>
    <property type="match status" value="1"/>
</dbReference>
<dbReference type="Pfam" id="PF00083">
    <property type="entry name" value="Sugar_tr"/>
    <property type="match status" value="1"/>
</dbReference>
<sequence>MLKTSMRGIECIHLKTSSYQNSYHCVSVSRLTLTLFQYQDYITKMPDTHPPSSPPPRSNSMSATFNYLHLDADKVLSAFGKYGRYQMLAYVITTSVHMLFALNMMIMPFITKTTSFLCDVPDSPNFSPLVGDSCHLHDVQLNTTIDCLAVNGAKYAYEEDKKSTITSDFDLVCEYQGMAEHATSIFLVGGMIVSPFVSQLSDILGRRPLFLIPLYVSVVANLICAAAPNYLIFLLSRFISGVATTSFSMTGFVLCMESVSLEFRSLIPVLTTISWVGGYMLAGVFYIFFKNWRVLYFAASVPGLLTIPFFWFTPESLHWLVTKQNDKKIQKYINESVAFNKQTISLIDCRSANAQSSEKTRTFRALFYPKIFVHVLINSYILIVMSGTYWALSLYSTELSEDETTGYFLSGLVELPAGFLSVFLLILFKRKTVSFFSLVLTAAFMLGTVYVPLQGNYKMIFPLLAKSTNSIVWASQPLLYSEGTPTTIRNVFSGVVSFVGELGSIGAPYMNRLTAINEDAPAIVISVMSLIAGLLVLLQPETKDKKLPEDIDDFDAGPLFRGCRTKKNKEKLKKDSEDVEASAQKTLEKIEEEEAVELLEVKSQEKEEKS</sequence>
<keyword evidence="5" id="KW-0175">Coiled coil</keyword>
<feature type="coiled-coil region" evidence="5">
    <location>
        <begin position="569"/>
        <end position="609"/>
    </location>
</feature>
<evidence type="ECO:0000313" key="8">
    <source>
        <dbReference type="EMBL" id="ULT92817.1"/>
    </source>
</evidence>
<feature type="transmembrane region" description="Helical" evidence="6">
    <location>
        <begin position="520"/>
        <end position="538"/>
    </location>
</feature>
<evidence type="ECO:0000259" key="7">
    <source>
        <dbReference type="PROSITE" id="PS50850"/>
    </source>
</evidence>
<protein>
    <recommendedName>
        <fullName evidence="7">Major facilitator superfamily (MFS) profile domain-containing protein</fullName>
    </recommendedName>
</protein>
<feature type="transmembrane region" description="Helical" evidence="6">
    <location>
        <begin position="371"/>
        <end position="392"/>
    </location>
</feature>
<evidence type="ECO:0000256" key="6">
    <source>
        <dbReference type="SAM" id="Phobius"/>
    </source>
</evidence>
<keyword evidence="4 6" id="KW-0472">Membrane</keyword>
<keyword evidence="3 6" id="KW-1133">Transmembrane helix</keyword>
<dbReference type="CDD" id="cd17317">
    <property type="entry name" value="MFS_SLC22"/>
    <property type="match status" value="1"/>
</dbReference>
<dbReference type="InterPro" id="IPR005828">
    <property type="entry name" value="MFS_sugar_transport-like"/>
</dbReference>
<evidence type="ECO:0000256" key="4">
    <source>
        <dbReference type="ARBA" id="ARBA00023136"/>
    </source>
</evidence>
<feature type="transmembrane region" description="Helical" evidence="6">
    <location>
        <begin position="294"/>
        <end position="313"/>
    </location>
</feature>
<dbReference type="GO" id="GO:0022857">
    <property type="term" value="F:transmembrane transporter activity"/>
    <property type="evidence" value="ECO:0007669"/>
    <property type="project" value="InterPro"/>
</dbReference>
<feature type="domain" description="Major facilitator superfamily (MFS) profile" evidence="7">
    <location>
        <begin position="89"/>
        <end position="544"/>
    </location>
</feature>
<evidence type="ECO:0000256" key="2">
    <source>
        <dbReference type="ARBA" id="ARBA00022692"/>
    </source>
</evidence>
<evidence type="ECO:0000256" key="5">
    <source>
        <dbReference type="SAM" id="Coils"/>
    </source>
</evidence>
<comment type="subcellular location">
    <subcellularLocation>
        <location evidence="1">Membrane</location>
        <topology evidence="1">Multi-pass membrane protein</topology>
    </subcellularLocation>
</comment>
<dbReference type="AlphaFoldDB" id="A0AAE9D2D8"/>
<dbReference type="InterPro" id="IPR020846">
    <property type="entry name" value="MFS_dom"/>
</dbReference>
<organism evidence="8 9">
    <name type="scientific">Caenorhabditis briggsae</name>
    <dbReference type="NCBI Taxonomy" id="6238"/>
    <lineage>
        <taxon>Eukaryota</taxon>
        <taxon>Metazoa</taxon>
        <taxon>Ecdysozoa</taxon>
        <taxon>Nematoda</taxon>
        <taxon>Chromadorea</taxon>
        <taxon>Rhabditida</taxon>
        <taxon>Rhabditina</taxon>
        <taxon>Rhabditomorpha</taxon>
        <taxon>Rhabditoidea</taxon>
        <taxon>Rhabditidae</taxon>
        <taxon>Peloderinae</taxon>
        <taxon>Caenorhabditis</taxon>
    </lineage>
</organism>
<proteinExistence type="predicted"/>
<dbReference type="Proteomes" id="UP000827892">
    <property type="component" value="Chromosome V"/>
</dbReference>
<dbReference type="SUPFAM" id="SSF103473">
    <property type="entry name" value="MFS general substrate transporter"/>
    <property type="match status" value="1"/>
</dbReference>
<gene>
    <name evidence="8" type="ORF">L3Y34_010124</name>
</gene>
<feature type="transmembrane region" description="Helical" evidence="6">
    <location>
        <begin position="87"/>
        <end position="110"/>
    </location>
</feature>
<feature type="transmembrane region" description="Helical" evidence="6">
    <location>
        <begin position="266"/>
        <end position="288"/>
    </location>
</feature>
<feature type="transmembrane region" description="Helical" evidence="6">
    <location>
        <begin position="234"/>
        <end position="254"/>
    </location>
</feature>
<accession>A0AAE9D2D8</accession>
<feature type="transmembrane region" description="Helical" evidence="6">
    <location>
        <begin position="435"/>
        <end position="453"/>
    </location>
</feature>
<dbReference type="InterPro" id="IPR036259">
    <property type="entry name" value="MFS_trans_sf"/>
</dbReference>
<dbReference type="GO" id="GO:0016020">
    <property type="term" value="C:membrane"/>
    <property type="evidence" value="ECO:0007669"/>
    <property type="project" value="UniProtKB-SubCell"/>
</dbReference>
<keyword evidence="2 6" id="KW-0812">Transmembrane</keyword>
<dbReference type="PROSITE" id="PS50850">
    <property type="entry name" value="MFS"/>
    <property type="match status" value="1"/>
</dbReference>
<evidence type="ECO:0000313" key="9">
    <source>
        <dbReference type="Proteomes" id="UP000827892"/>
    </source>
</evidence>
<name>A0AAE9D2D8_CAEBR</name>
<dbReference type="EMBL" id="CP090895">
    <property type="protein sequence ID" value="ULT92817.1"/>
    <property type="molecule type" value="Genomic_DNA"/>
</dbReference>
<dbReference type="PANTHER" id="PTHR24064">
    <property type="entry name" value="SOLUTE CARRIER FAMILY 22 MEMBER"/>
    <property type="match status" value="1"/>
</dbReference>
<reference evidence="8 9" key="1">
    <citation type="submission" date="2022-02" db="EMBL/GenBank/DDBJ databases">
        <title>Chromosome-level reference genomes for two strains of Caenorhabditis briggsae: an improved platform for comparative genomics.</title>
        <authorList>
            <person name="Stevens L."/>
            <person name="Andersen E.C."/>
        </authorList>
    </citation>
    <scope>NUCLEOTIDE SEQUENCE [LARGE SCALE GENOMIC DNA]</scope>
    <source>
        <strain evidence="8">QX1410_ONT</strain>
        <tissue evidence="8">Whole-organism</tissue>
    </source>
</reference>
<feature type="transmembrane region" description="Helical" evidence="6">
    <location>
        <begin position="407"/>
        <end position="428"/>
    </location>
</feature>
<feature type="transmembrane region" description="Helical" evidence="6">
    <location>
        <begin position="209"/>
        <end position="228"/>
    </location>
</feature>
<evidence type="ECO:0000256" key="3">
    <source>
        <dbReference type="ARBA" id="ARBA00022989"/>
    </source>
</evidence>
<evidence type="ECO:0000256" key="1">
    <source>
        <dbReference type="ARBA" id="ARBA00004141"/>
    </source>
</evidence>